<keyword evidence="5 9" id="KW-0694">RNA-binding</keyword>
<proteinExistence type="inferred from homology"/>
<dbReference type="PANTHER" id="PTHR23079">
    <property type="entry name" value="RNA-DEPENDENT RNA POLYMERASE"/>
    <property type="match status" value="1"/>
</dbReference>
<keyword evidence="2 9" id="KW-0696">RNA-directed RNA polymerase</keyword>
<dbReference type="Pfam" id="PF26249">
    <property type="entry name" value="4HB_RdRP3_N"/>
    <property type="match status" value="1"/>
</dbReference>
<feature type="domain" description="RDRP helical" evidence="13">
    <location>
        <begin position="135"/>
        <end position="204"/>
    </location>
</feature>
<evidence type="ECO:0000259" key="12">
    <source>
        <dbReference type="Pfam" id="PF26249"/>
    </source>
</evidence>
<evidence type="ECO:0000256" key="2">
    <source>
        <dbReference type="ARBA" id="ARBA00022484"/>
    </source>
</evidence>
<dbReference type="InterPro" id="IPR057596">
    <property type="entry name" value="RDRP_core"/>
</dbReference>
<gene>
    <name evidence="15" type="ORF">L1049_022596</name>
</gene>
<comment type="function">
    <text evidence="8 9">Probably involved in the RNA silencing pathway and required for the generation of small interfering RNAs (siRNAs).</text>
</comment>
<dbReference type="Pfam" id="PF26252">
    <property type="entry name" value="RdRP_helical"/>
    <property type="match status" value="1"/>
</dbReference>
<keyword evidence="6 9" id="KW-0943">RNA-mediated gene silencing</keyword>
<keyword evidence="4 9" id="KW-0548">Nucleotidyltransferase</keyword>
<comment type="caution">
    <text evidence="15">The sequence shown here is derived from an EMBL/GenBank/DDBJ whole genome shotgun (WGS) entry which is preliminary data.</text>
</comment>
<dbReference type="InterPro" id="IPR058751">
    <property type="entry name" value="RDRP_helical"/>
</dbReference>
<keyword evidence="3 9" id="KW-0808">Transferase</keyword>
<dbReference type="GO" id="GO:0003968">
    <property type="term" value="F:RNA-directed RNA polymerase activity"/>
    <property type="evidence" value="ECO:0007669"/>
    <property type="project" value="UniProtKB-KW"/>
</dbReference>
<feature type="compositionally biased region" description="Polar residues" evidence="10">
    <location>
        <begin position="79"/>
        <end position="98"/>
    </location>
</feature>
<dbReference type="PANTHER" id="PTHR23079:SF55">
    <property type="entry name" value="RNA-DIRECTED RNA POLYMERASE"/>
    <property type="match status" value="1"/>
</dbReference>
<dbReference type="InterPro" id="IPR007855">
    <property type="entry name" value="RDRP"/>
</dbReference>
<evidence type="ECO:0000259" key="11">
    <source>
        <dbReference type="Pfam" id="PF05183"/>
    </source>
</evidence>
<dbReference type="EMBL" id="JBBPBK010000011">
    <property type="protein sequence ID" value="KAK9275332.1"/>
    <property type="molecule type" value="Genomic_DNA"/>
</dbReference>
<evidence type="ECO:0000313" key="16">
    <source>
        <dbReference type="Proteomes" id="UP001415857"/>
    </source>
</evidence>
<evidence type="ECO:0000259" key="14">
    <source>
        <dbReference type="Pfam" id="PF26253"/>
    </source>
</evidence>
<evidence type="ECO:0000256" key="7">
    <source>
        <dbReference type="ARBA" id="ARBA00048744"/>
    </source>
</evidence>
<dbReference type="GO" id="GO:0031380">
    <property type="term" value="C:nuclear RNA-directed RNA polymerase complex"/>
    <property type="evidence" value="ECO:0007669"/>
    <property type="project" value="TreeGrafter"/>
</dbReference>
<evidence type="ECO:0000256" key="5">
    <source>
        <dbReference type="ARBA" id="ARBA00022884"/>
    </source>
</evidence>
<comment type="catalytic activity">
    <reaction evidence="7 9">
        <text>RNA(n) + a ribonucleoside 5'-triphosphate = RNA(n+1) + diphosphate</text>
        <dbReference type="Rhea" id="RHEA:21248"/>
        <dbReference type="Rhea" id="RHEA-COMP:14527"/>
        <dbReference type="Rhea" id="RHEA-COMP:17342"/>
        <dbReference type="ChEBI" id="CHEBI:33019"/>
        <dbReference type="ChEBI" id="CHEBI:61557"/>
        <dbReference type="ChEBI" id="CHEBI:140395"/>
        <dbReference type="EC" id="2.7.7.48"/>
    </reaction>
</comment>
<dbReference type="GO" id="GO:0003723">
    <property type="term" value="F:RNA binding"/>
    <property type="evidence" value="ECO:0007669"/>
    <property type="project" value="UniProtKB-KW"/>
</dbReference>
<dbReference type="Pfam" id="PF26253">
    <property type="entry name" value="RdRP_head"/>
    <property type="match status" value="1"/>
</dbReference>
<feature type="domain" description="RDRP core" evidence="11">
    <location>
        <begin position="222"/>
        <end position="856"/>
    </location>
</feature>
<dbReference type="Proteomes" id="UP001415857">
    <property type="component" value="Unassembled WGS sequence"/>
</dbReference>
<dbReference type="EC" id="2.7.7.48" evidence="9"/>
<evidence type="ECO:0000256" key="1">
    <source>
        <dbReference type="ARBA" id="ARBA00005762"/>
    </source>
</evidence>
<feature type="region of interest" description="Disordered" evidence="10">
    <location>
        <begin position="76"/>
        <end position="133"/>
    </location>
</feature>
<feature type="compositionally biased region" description="Low complexity" evidence="10">
    <location>
        <begin position="120"/>
        <end position="133"/>
    </location>
</feature>
<evidence type="ECO:0000256" key="8">
    <source>
        <dbReference type="ARBA" id="ARBA00093763"/>
    </source>
</evidence>
<dbReference type="AlphaFoldDB" id="A0AAP0WNY9"/>
<reference evidence="15 16" key="1">
    <citation type="journal article" date="2024" name="Plant J.">
        <title>Genome sequences and population genomics reveal climatic adaptation and genomic divergence between two closely related sweetgum species.</title>
        <authorList>
            <person name="Xu W.Q."/>
            <person name="Ren C.Q."/>
            <person name="Zhang X.Y."/>
            <person name="Comes H.P."/>
            <person name="Liu X.H."/>
            <person name="Li Y.G."/>
            <person name="Kettle C.J."/>
            <person name="Jalonen R."/>
            <person name="Gaisberger H."/>
            <person name="Ma Y.Z."/>
            <person name="Qiu Y.X."/>
        </authorList>
    </citation>
    <scope>NUCLEOTIDE SEQUENCE [LARGE SCALE GENOMIC DNA]</scope>
    <source>
        <strain evidence="15">Hangzhou</strain>
    </source>
</reference>
<accession>A0AAP0WNY9</accession>
<protein>
    <recommendedName>
        <fullName evidence="9">RNA-dependent RNA polymerase</fullName>
        <ecNumber evidence="9">2.7.7.48</ecNumber>
    </recommendedName>
</protein>
<dbReference type="InterPro" id="IPR058697">
    <property type="entry name" value="RDRP3-5_N"/>
</dbReference>
<evidence type="ECO:0000256" key="3">
    <source>
        <dbReference type="ARBA" id="ARBA00022679"/>
    </source>
</evidence>
<evidence type="ECO:0000259" key="13">
    <source>
        <dbReference type="Pfam" id="PF26252"/>
    </source>
</evidence>
<evidence type="ECO:0000256" key="9">
    <source>
        <dbReference type="RuleBase" id="RU363098"/>
    </source>
</evidence>
<evidence type="ECO:0000256" key="6">
    <source>
        <dbReference type="ARBA" id="ARBA00023158"/>
    </source>
</evidence>
<comment type="similarity">
    <text evidence="1 9">Belongs to the RdRP family.</text>
</comment>
<evidence type="ECO:0000313" key="15">
    <source>
        <dbReference type="EMBL" id="KAK9275332.1"/>
    </source>
</evidence>
<evidence type="ECO:0000256" key="4">
    <source>
        <dbReference type="ARBA" id="ARBA00022695"/>
    </source>
</evidence>
<organism evidence="15 16">
    <name type="scientific">Liquidambar formosana</name>
    <name type="common">Formosan gum</name>
    <dbReference type="NCBI Taxonomy" id="63359"/>
    <lineage>
        <taxon>Eukaryota</taxon>
        <taxon>Viridiplantae</taxon>
        <taxon>Streptophyta</taxon>
        <taxon>Embryophyta</taxon>
        <taxon>Tracheophyta</taxon>
        <taxon>Spermatophyta</taxon>
        <taxon>Magnoliopsida</taxon>
        <taxon>eudicotyledons</taxon>
        <taxon>Gunneridae</taxon>
        <taxon>Pentapetalae</taxon>
        <taxon>Saxifragales</taxon>
        <taxon>Altingiaceae</taxon>
        <taxon>Liquidambar</taxon>
    </lineage>
</organism>
<sequence length="1028" mass="116344">MANPSFAVPLPPSIEQMLQKICTEQSKPPPDTTARQKLASLGEEASLHILRKIAATEIRYSFSGFIMHMAGRDAYPESPQKSVRLSPQNRSPVVSFSPNYRRGRDDAASNSPVPENMIGSPSSSWERTSRQSSSPQLEALGQLEFRKAFLILSYIGGNQLEHVISADEIQRLKDLRMDLFESKVWNALGQNYINGEDRRKSLDWDSGKTYLYHCHVAPDGSYTFKGPYLHKTRTRLQRVLGDDNVLNVKFSEEVKDGSCSVIGSSDAYSGYNKIAKEGILVGLRRYHFFLFKDGGKEAKKKNPTTSPVQCFFVRMDPNASSDNDETYILYKKTVHEARCLFMHIHKVSSVAKYVARFALILSKTIKLEVDLASVHIERIEDIPCRDKDGNVVKNEDGEPLIHTDGTGFISEDLALKCPKNLYKGNTTSTAKFEKFLGNVGLEESVSELRRSESHAWDPPLLIQIRLFNNGCAVKGTLLVNRKLPLRTIQIRPSMIKVETDSSLSNIQTDNSLELVGTSNQPKKTYLSKNLIALLSYGGVPKGYFMDILMNALEDVQSVHTNKLAALRVSLHYGEMDDFNVARMILSGIPLDEPFLQYRLSILMNEERKGLKGGRLPVNECYYLMGTADPTGLLESDEVCIILDNGQVSGKVLVYRNPGLHFGDIHILKAVYVQAMEDFVGNAKYAIFFPIKGRRSLADEMAGGDFDGDMYFVSRNPQLLDYFKASDPWLCTYSKHNVVNKKPNEFSEEDLEHELFQLFLTTTFQPSRTVSVAAESWLVFMDRLLVLGDESADEKNSLKKKMLQLIDIYYDALDAPKSGKKIVVPEELKANRYPHFLEKGDDSYKSTSILGQIYDKVESFQRTDLPMKEIWSLPCFNVEVPEKILALWKNHYDNYRKEMAAALHNAEEIEDKSAEKNHYHNYRNEMAALCNAKEIKAKSADEVIKKYKEILYNAAEFEESPRKEDEIFNDALAIYKVSYDHAKSQGNVGYCNFPWKIAGSALCKLYTIKQGEKSIICSPNVLREIFKLH</sequence>
<feature type="domain" description="RDRP C-terminal head" evidence="14">
    <location>
        <begin position="877"/>
        <end position="1019"/>
    </location>
</feature>
<feature type="domain" description="RDRP3-5 N-terminal" evidence="12">
    <location>
        <begin position="10"/>
        <end position="73"/>
    </location>
</feature>
<evidence type="ECO:0000256" key="10">
    <source>
        <dbReference type="SAM" id="MobiDB-lite"/>
    </source>
</evidence>
<dbReference type="GO" id="GO:0030422">
    <property type="term" value="P:siRNA processing"/>
    <property type="evidence" value="ECO:0007669"/>
    <property type="project" value="TreeGrafter"/>
</dbReference>
<name>A0AAP0WNY9_LIQFO</name>
<dbReference type="Pfam" id="PF05183">
    <property type="entry name" value="RdRP"/>
    <property type="match status" value="1"/>
</dbReference>
<dbReference type="InterPro" id="IPR058752">
    <property type="entry name" value="RDRP_C_head"/>
</dbReference>
<keyword evidence="16" id="KW-1185">Reference proteome</keyword>